<keyword evidence="8" id="KW-1185">Reference proteome</keyword>
<dbReference type="InterPro" id="IPR029058">
    <property type="entry name" value="AB_hydrolase_fold"/>
</dbReference>
<evidence type="ECO:0000256" key="2">
    <source>
        <dbReference type="ARBA" id="ARBA00009824"/>
    </source>
</evidence>
<dbReference type="CDD" id="cd17039">
    <property type="entry name" value="Ubl_ubiquitin_like"/>
    <property type="match status" value="2"/>
</dbReference>
<evidence type="ECO:0000313" key="7">
    <source>
        <dbReference type="EMBL" id="CAG9314306.1"/>
    </source>
</evidence>
<comment type="caution">
    <text evidence="7">The sequence shown here is derived from an EMBL/GenBank/DDBJ whole genome shotgun (WGS) entry which is preliminary data.</text>
</comment>
<evidence type="ECO:0000259" key="6">
    <source>
        <dbReference type="PROSITE" id="PS50053"/>
    </source>
</evidence>
<sequence>MQILVKTLVGKTLNFTIEPSDSILSLKEKICIEEKVEILAQVLKFRDVALDDNQTFGFYSIESDAVVELSVIGELAVSVELPSGGIISISSNTTETVKELKKKSKRQFGVKIRHQHLYFSGKELKGDRKLQDFGLFQGNFLKLAIVDDEKLGKILKKLYKWDDDLIFPININELLKQWENQAQIIFDQAGIDFDKESTIYSIAKSSTFSLAYQLNLDALKSSLFGQSKAISNDIFKTAENQPEDLPGFCSFANNISKAASDLLSSFLEQYATTPNDDIKKDIDFKTILKDLDGRINRRLKEKYPQFVKGIKTAIINNQEIKNNENVTVEHPKPIKRKYKKLRAAKAKNYSLEEREAIIKDFLHQLEDGSLQLFDHSLAPNNIRVAIANFASQFYPHEVPIAELEILVSYLSLTPEIVTQLFSKKLPAVPQYSAAEIDKATGVPERLFIALCILLVFSNAHEALLPNIQHTRNGKYSGVYREWIRKIVHGFEESLKLKNKWQDLLLSEQILAKELLEKKKQGWVFDFSSVDFREAFKAAAERSEESKVGDSLKVYEEELSFGTYHIERIIDKSSLHITIAIPGWLSNSVDKTAKGYHWRWLVADPNQGLSYSLRWDASNDEEAKMNTREFRSDWFWSITSGISEFINTSTKSPFNTSAKQAEATGIMLADLISRGVFNNFSISLIGYSLGARIIHWCLKELAKINPDIQTIHDVYLLAGATPNDPETFAECRKIVKGRFVNCYSHLDSTLGVAYTMAIRQIPVGLGVIDVEGIESINCTSVCHSHADYREKLNQVLEKINYNL</sequence>
<evidence type="ECO:0000256" key="1">
    <source>
        <dbReference type="ARBA" id="ARBA00004141"/>
    </source>
</evidence>
<dbReference type="InterPro" id="IPR007941">
    <property type="entry name" value="DUF726"/>
</dbReference>
<comment type="subcellular location">
    <subcellularLocation>
        <location evidence="1">Membrane</location>
        <topology evidence="1">Multi-pass membrane protein</topology>
    </subcellularLocation>
</comment>
<reference evidence="7" key="1">
    <citation type="submission" date="2021-09" db="EMBL/GenBank/DDBJ databases">
        <authorList>
            <consortium name="AG Swart"/>
            <person name="Singh M."/>
            <person name="Singh A."/>
            <person name="Seah K."/>
            <person name="Emmerich C."/>
        </authorList>
    </citation>
    <scope>NUCLEOTIDE SEQUENCE</scope>
    <source>
        <strain evidence="7">ATCC30299</strain>
    </source>
</reference>
<dbReference type="EMBL" id="CAJZBQ010000012">
    <property type="protein sequence ID" value="CAG9314306.1"/>
    <property type="molecule type" value="Genomic_DNA"/>
</dbReference>
<evidence type="ECO:0000256" key="4">
    <source>
        <dbReference type="ARBA" id="ARBA00022989"/>
    </source>
</evidence>
<name>A0AAU9IXW2_9CILI</name>
<dbReference type="AlphaFoldDB" id="A0AAU9IXW2"/>
<dbReference type="Gene3D" id="3.10.20.90">
    <property type="entry name" value="Phosphatidylinositol 3-kinase Catalytic Subunit, Chain A, domain 1"/>
    <property type="match status" value="2"/>
</dbReference>
<feature type="domain" description="Ubiquitin-like" evidence="6">
    <location>
        <begin position="75"/>
        <end position="145"/>
    </location>
</feature>
<evidence type="ECO:0000256" key="5">
    <source>
        <dbReference type="ARBA" id="ARBA00023136"/>
    </source>
</evidence>
<accession>A0AAU9IXW2</accession>
<gene>
    <name evidence="7" type="ORF">BSTOLATCC_MIC11317</name>
</gene>
<dbReference type="PROSITE" id="PS50053">
    <property type="entry name" value="UBIQUITIN_2"/>
    <property type="match status" value="2"/>
</dbReference>
<evidence type="ECO:0000256" key="3">
    <source>
        <dbReference type="ARBA" id="ARBA00022692"/>
    </source>
</evidence>
<feature type="domain" description="Ubiquitin-like" evidence="6">
    <location>
        <begin position="1"/>
        <end position="71"/>
    </location>
</feature>
<dbReference type="SMART" id="SM00213">
    <property type="entry name" value="UBQ"/>
    <property type="match status" value="2"/>
</dbReference>
<keyword evidence="3" id="KW-0812">Transmembrane</keyword>
<comment type="similarity">
    <text evidence="2">Belongs to the TMCO4 family.</text>
</comment>
<dbReference type="InterPro" id="IPR000626">
    <property type="entry name" value="Ubiquitin-like_dom"/>
</dbReference>
<organism evidence="7 8">
    <name type="scientific">Blepharisma stoltei</name>
    <dbReference type="NCBI Taxonomy" id="1481888"/>
    <lineage>
        <taxon>Eukaryota</taxon>
        <taxon>Sar</taxon>
        <taxon>Alveolata</taxon>
        <taxon>Ciliophora</taxon>
        <taxon>Postciliodesmatophora</taxon>
        <taxon>Heterotrichea</taxon>
        <taxon>Heterotrichida</taxon>
        <taxon>Blepharismidae</taxon>
        <taxon>Blepharisma</taxon>
    </lineage>
</organism>
<dbReference type="Pfam" id="PF05277">
    <property type="entry name" value="DUF726"/>
    <property type="match status" value="1"/>
</dbReference>
<dbReference type="PANTHER" id="PTHR17920">
    <property type="entry name" value="TRANSMEMBRANE AND COILED-COIL DOMAIN-CONTAINING PROTEIN 4 TMCO4"/>
    <property type="match status" value="1"/>
</dbReference>
<proteinExistence type="inferred from homology"/>
<keyword evidence="4" id="KW-1133">Transmembrane helix</keyword>
<evidence type="ECO:0000313" key="8">
    <source>
        <dbReference type="Proteomes" id="UP001162131"/>
    </source>
</evidence>
<dbReference type="SUPFAM" id="SSF53474">
    <property type="entry name" value="alpha/beta-Hydrolases"/>
    <property type="match status" value="1"/>
</dbReference>
<dbReference type="InterPro" id="IPR029071">
    <property type="entry name" value="Ubiquitin-like_domsf"/>
</dbReference>
<dbReference type="Proteomes" id="UP001162131">
    <property type="component" value="Unassembled WGS sequence"/>
</dbReference>
<dbReference type="GO" id="GO:0016020">
    <property type="term" value="C:membrane"/>
    <property type="evidence" value="ECO:0007669"/>
    <property type="project" value="UniProtKB-SubCell"/>
</dbReference>
<dbReference type="SUPFAM" id="SSF54236">
    <property type="entry name" value="Ubiquitin-like"/>
    <property type="match status" value="2"/>
</dbReference>
<dbReference type="Pfam" id="PF00240">
    <property type="entry name" value="ubiquitin"/>
    <property type="match status" value="2"/>
</dbReference>
<dbReference type="PANTHER" id="PTHR17920:SF3">
    <property type="entry name" value="TRANSMEMBRANE AND COILED-COIL DOMAIN-CONTAINING PROTEIN 4"/>
    <property type="match status" value="1"/>
</dbReference>
<keyword evidence="5" id="KW-0472">Membrane</keyword>
<protein>
    <recommendedName>
        <fullName evidence="6">Ubiquitin-like domain-containing protein</fullName>
    </recommendedName>
</protein>